<comment type="caution">
    <text evidence="2">The sequence shown here is derived from an EMBL/GenBank/DDBJ whole genome shotgun (WGS) entry which is preliminary data.</text>
</comment>
<evidence type="ECO:0000313" key="2">
    <source>
        <dbReference type="EMBL" id="OIN55587.1"/>
    </source>
</evidence>
<dbReference type="EMBL" id="MORL01000057">
    <property type="protein sequence ID" value="OIN55587.1"/>
    <property type="molecule type" value="Genomic_DNA"/>
</dbReference>
<evidence type="ECO:0000259" key="1">
    <source>
        <dbReference type="Pfam" id="PF00027"/>
    </source>
</evidence>
<gene>
    <name evidence="2" type="ORF">BLX24_29310</name>
</gene>
<accession>A0A1S2VA23</accession>
<organism evidence="2 3">
    <name type="scientific">Arsenicibacter rosenii</name>
    <dbReference type="NCBI Taxonomy" id="1750698"/>
    <lineage>
        <taxon>Bacteria</taxon>
        <taxon>Pseudomonadati</taxon>
        <taxon>Bacteroidota</taxon>
        <taxon>Cytophagia</taxon>
        <taxon>Cytophagales</taxon>
        <taxon>Spirosomataceae</taxon>
        <taxon>Arsenicibacter</taxon>
    </lineage>
</organism>
<dbReference type="SUPFAM" id="SSF51206">
    <property type="entry name" value="cAMP-binding domain-like"/>
    <property type="match status" value="1"/>
</dbReference>
<dbReference type="OrthoDB" id="792939at2"/>
<dbReference type="Gene3D" id="2.60.120.10">
    <property type="entry name" value="Jelly Rolls"/>
    <property type="match status" value="1"/>
</dbReference>
<dbReference type="RefSeq" id="WP_071506782.1">
    <property type="nucleotide sequence ID" value="NZ_MORL01000057.1"/>
</dbReference>
<dbReference type="Proteomes" id="UP000181790">
    <property type="component" value="Unassembled WGS sequence"/>
</dbReference>
<dbReference type="InterPro" id="IPR000595">
    <property type="entry name" value="cNMP-bd_dom"/>
</dbReference>
<sequence>MTASERTALKRVTDAIRPLPDPDWQAFEAIWHPFTARRKVMLTEAGTPEKYLYFVLEGVQRVYYLDELHREATIVFSYPPSFGGVVDSFMLRQPSRYYFETLTPSVFLRASSHDLTRLMAEFPAIESMIRLGLTHAFSGILERLAELQCYSSADKFRKLLQRSPHILQLVPHRYLANYIGVDPTNFSKLINSVKL</sequence>
<proteinExistence type="predicted"/>
<evidence type="ECO:0000313" key="3">
    <source>
        <dbReference type="Proteomes" id="UP000181790"/>
    </source>
</evidence>
<feature type="domain" description="Cyclic nucleotide-binding" evidence="1">
    <location>
        <begin position="39"/>
        <end position="121"/>
    </location>
</feature>
<keyword evidence="3" id="KW-1185">Reference proteome</keyword>
<reference evidence="2 3" key="1">
    <citation type="submission" date="2016-10" db="EMBL/GenBank/DDBJ databases">
        <title>Arsenicibacter rosenii gen. nov., sp. nov., an efficient arsenic-methylating bacterium isolated from an arsenic-contaminated paddy soil.</title>
        <authorList>
            <person name="Huang K."/>
        </authorList>
    </citation>
    <scope>NUCLEOTIDE SEQUENCE [LARGE SCALE GENOMIC DNA]</scope>
    <source>
        <strain evidence="2 3">SM-1</strain>
    </source>
</reference>
<dbReference type="InterPro" id="IPR014710">
    <property type="entry name" value="RmlC-like_jellyroll"/>
</dbReference>
<name>A0A1S2VA23_9BACT</name>
<dbReference type="CDD" id="cd00038">
    <property type="entry name" value="CAP_ED"/>
    <property type="match status" value="1"/>
</dbReference>
<dbReference type="AlphaFoldDB" id="A0A1S2VA23"/>
<dbReference type="Pfam" id="PF00027">
    <property type="entry name" value="cNMP_binding"/>
    <property type="match status" value="1"/>
</dbReference>
<protein>
    <submittedName>
        <fullName evidence="2">Cyclic nucleotide-binding protein</fullName>
    </submittedName>
</protein>
<dbReference type="InterPro" id="IPR018490">
    <property type="entry name" value="cNMP-bd_dom_sf"/>
</dbReference>